<protein>
    <submittedName>
        <fullName evidence="1">Sle1_064 protein</fullName>
    </submittedName>
</protein>
<dbReference type="RefSeq" id="WP_047121265.1">
    <property type="nucleotide sequence ID" value="NZ_LN831788.1"/>
</dbReference>
<organism evidence="1 2">
    <name type="scientific">Streptomyces leeuwenhoekii</name>
    <dbReference type="NCBI Taxonomy" id="1437453"/>
    <lineage>
        <taxon>Bacteria</taxon>
        <taxon>Bacillati</taxon>
        <taxon>Actinomycetota</taxon>
        <taxon>Actinomycetes</taxon>
        <taxon>Kitasatosporales</taxon>
        <taxon>Streptomycetaceae</taxon>
        <taxon>Streptomyces</taxon>
    </lineage>
</organism>
<dbReference type="Proteomes" id="UP000035016">
    <property type="component" value="Plasmid pSLE1"/>
</dbReference>
<proteinExistence type="predicted"/>
<geneLocation type="plasmid" evidence="1 2">
    <name>pSLE1</name>
</geneLocation>
<dbReference type="PATRIC" id="fig|1437453.6.peg.7189"/>
<evidence type="ECO:0000313" key="1">
    <source>
        <dbReference type="EMBL" id="CQR59231.1"/>
    </source>
</evidence>
<dbReference type="AlphaFoldDB" id="A0A0F7VQZ4"/>
<reference evidence="2" key="1">
    <citation type="submission" date="2015-02" db="EMBL/GenBank/DDBJ databases">
        <authorList>
            <person name="Gomez-Escribano P.J."/>
        </authorList>
    </citation>
    <scope>NUCLEOTIDE SEQUENCE [LARGE SCALE GENOMIC DNA]</scope>
    <source>
        <strain evidence="2">C34 (DSM 42122 / NRRL B-24963)</strain>
        <plasmid evidence="2">pSLE1</plasmid>
    </source>
</reference>
<dbReference type="EMBL" id="LN831788">
    <property type="protein sequence ID" value="CQR59231.1"/>
    <property type="molecule type" value="Genomic_DNA"/>
</dbReference>
<evidence type="ECO:0000313" key="2">
    <source>
        <dbReference type="Proteomes" id="UP000035016"/>
    </source>
</evidence>
<gene>
    <name evidence="1" type="ORF">sle1_064</name>
</gene>
<accession>A0A0F7VQZ4</accession>
<dbReference type="KEGG" id="sle:sle1_064"/>
<sequence length="242" mass="26801">MTDQTTADLLVADARRAVHESLAFLAAPEADRVRSLIADLETAVEARTAIRFSDQPAPQPPADLAALRDRIAAALAEADGWVWIDDEAKGRSSMWRSFQHRADAVLAVLPATTDRATVLREAADRIDREDLPQDDVDMFDNGARWATKLLRRMADEAQPAGHQPRRGDQFETWLKAQRDDYASDRANDHTMYDALDDLLLLYRLHADTGTPLGEHVCEGRVAGDCECLEQPAAGAWQDGADR</sequence>
<name>A0A0F7VQZ4_STRLW</name>
<keyword evidence="1" id="KW-0614">Plasmid</keyword>